<dbReference type="Proteomes" id="UP000051326">
    <property type="component" value="Unassembled WGS sequence"/>
</dbReference>
<proteinExistence type="predicted"/>
<feature type="transmembrane region" description="Helical" evidence="1">
    <location>
        <begin position="196"/>
        <end position="221"/>
    </location>
</feature>
<reference evidence="2 3" key="1">
    <citation type="submission" date="2015-09" db="EMBL/GenBank/DDBJ databases">
        <authorList>
            <consortium name="Swine Surveillance"/>
        </authorList>
    </citation>
    <scope>NUCLEOTIDE SEQUENCE [LARGE SCALE GENOMIC DNA]</scope>
    <source>
        <strain evidence="2 3">CECT 8399</strain>
    </source>
</reference>
<accession>A0A0N7M417</accession>
<evidence type="ECO:0000256" key="1">
    <source>
        <dbReference type="SAM" id="Phobius"/>
    </source>
</evidence>
<evidence type="ECO:0000313" key="3">
    <source>
        <dbReference type="Proteomes" id="UP000051326"/>
    </source>
</evidence>
<gene>
    <name evidence="2" type="ORF">PHA8399_00500</name>
</gene>
<protein>
    <submittedName>
        <fullName evidence="2">Uncharacterized protein</fullName>
    </submittedName>
</protein>
<feature type="transmembrane region" description="Helical" evidence="1">
    <location>
        <begin position="69"/>
        <end position="86"/>
    </location>
</feature>
<feature type="transmembrane region" description="Helical" evidence="1">
    <location>
        <begin position="98"/>
        <end position="119"/>
    </location>
</feature>
<organism evidence="2 3">
    <name type="scientific">Leisingera aquaemixtae</name>
    <dbReference type="NCBI Taxonomy" id="1396826"/>
    <lineage>
        <taxon>Bacteria</taxon>
        <taxon>Pseudomonadati</taxon>
        <taxon>Pseudomonadota</taxon>
        <taxon>Alphaproteobacteria</taxon>
        <taxon>Rhodobacterales</taxon>
        <taxon>Roseobacteraceae</taxon>
        <taxon>Leisingera</taxon>
    </lineage>
</organism>
<evidence type="ECO:0000313" key="2">
    <source>
        <dbReference type="EMBL" id="CUH98386.1"/>
    </source>
</evidence>
<sequence>MRCAMNTYFSINMPAWKFVRNTLVVSCAGLFPLLLLYIALTPGFGALLLESGPAFSRFLRQVVTNGLPVVFAVNYVSFFLFAVSTAKKREAAVPARILLIDLPARVVIFVLLHGIIYFISADWFGSFGGDHWQALQVVGPTLVRSAFFENISGVYLYATLVSALPLYATVIDSSLERCSGRWEWLRGLVCKLPGKLGPILLALVFFAIFTLALTGAAAVIMKLQSVWI</sequence>
<keyword evidence="1" id="KW-1133">Transmembrane helix</keyword>
<keyword evidence="1" id="KW-0472">Membrane</keyword>
<dbReference type="EMBL" id="CYSR01000006">
    <property type="protein sequence ID" value="CUH98386.1"/>
    <property type="molecule type" value="Genomic_DNA"/>
</dbReference>
<keyword evidence="1" id="KW-0812">Transmembrane</keyword>
<name>A0A0N7M417_9RHOB</name>
<feature type="transmembrane region" description="Helical" evidence="1">
    <location>
        <begin position="154"/>
        <end position="175"/>
    </location>
</feature>
<dbReference type="AlphaFoldDB" id="A0A0N7M417"/>